<sequence length="260" mass="29301">MAIPPLLIKIVNTLAFVFLLGLNTYAGFFDNDSPYHETHVTYITPAAFVYFIWVLIHFLLLGFVIYQFFPAANEVVVDGIHGHFLSLSVFNAIWVWLYSTDHTILALIPLLLVSGQVSYVYFIIKNRYPAATFGETVWIHAPFSLYHGWIFVLTVIGVFVAFSPEKVDDESPNVLTKIFVVLGLLFLEGTAVAYIEKYKGDIAGAIVIAWSLFGIAAEQDDPVIHWAAIILAVFTTIHIFKPLFKKYVLKTREEQAPLIP</sequence>
<evidence type="ECO:0000313" key="1">
    <source>
        <dbReference type="EMBL" id="CAG8440816.1"/>
    </source>
</evidence>
<keyword evidence="2" id="KW-1185">Reference proteome</keyword>
<name>A0ACA9JX96_9GLOM</name>
<protein>
    <submittedName>
        <fullName evidence="1">12320_t:CDS:1</fullName>
    </submittedName>
</protein>
<evidence type="ECO:0000313" key="2">
    <source>
        <dbReference type="Proteomes" id="UP000789525"/>
    </source>
</evidence>
<gene>
    <name evidence="1" type="ORF">ACOLOM_LOCUS212</name>
</gene>
<reference evidence="1" key="1">
    <citation type="submission" date="2021-06" db="EMBL/GenBank/DDBJ databases">
        <authorList>
            <person name="Kallberg Y."/>
            <person name="Tangrot J."/>
            <person name="Rosling A."/>
        </authorList>
    </citation>
    <scope>NUCLEOTIDE SEQUENCE</scope>
    <source>
        <strain evidence="1">CL356</strain>
    </source>
</reference>
<dbReference type="Proteomes" id="UP000789525">
    <property type="component" value="Unassembled WGS sequence"/>
</dbReference>
<proteinExistence type="predicted"/>
<dbReference type="EMBL" id="CAJVPT010000220">
    <property type="protein sequence ID" value="CAG8440816.1"/>
    <property type="molecule type" value="Genomic_DNA"/>
</dbReference>
<accession>A0ACA9JX96</accession>
<comment type="caution">
    <text evidence="1">The sequence shown here is derived from an EMBL/GenBank/DDBJ whole genome shotgun (WGS) entry which is preliminary data.</text>
</comment>
<organism evidence="1 2">
    <name type="scientific">Acaulospora colombiana</name>
    <dbReference type="NCBI Taxonomy" id="27376"/>
    <lineage>
        <taxon>Eukaryota</taxon>
        <taxon>Fungi</taxon>
        <taxon>Fungi incertae sedis</taxon>
        <taxon>Mucoromycota</taxon>
        <taxon>Glomeromycotina</taxon>
        <taxon>Glomeromycetes</taxon>
        <taxon>Diversisporales</taxon>
        <taxon>Acaulosporaceae</taxon>
        <taxon>Acaulospora</taxon>
    </lineage>
</organism>